<evidence type="ECO:0000256" key="6">
    <source>
        <dbReference type="ARBA" id="ARBA00023098"/>
    </source>
</evidence>
<keyword evidence="2 8" id="KW-0808">Transferase</keyword>
<keyword evidence="1 8" id="KW-0444">Lipid biosynthesis</keyword>
<dbReference type="Gene3D" id="3.90.470.20">
    <property type="entry name" value="4'-phosphopantetheinyl transferase domain"/>
    <property type="match status" value="1"/>
</dbReference>
<dbReference type="EMBL" id="DVLF01000170">
    <property type="protein sequence ID" value="HIT50435.1"/>
    <property type="molecule type" value="Genomic_DNA"/>
</dbReference>
<dbReference type="GO" id="GO:0008897">
    <property type="term" value="F:holo-[acyl-carrier-protein] synthase activity"/>
    <property type="evidence" value="ECO:0007669"/>
    <property type="project" value="UniProtKB-UniRule"/>
</dbReference>
<dbReference type="NCBIfam" id="TIGR00556">
    <property type="entry name" value="pantethn_trn"/>
    <property type="match status" value="1"/>
</dbReference>
<keyword evidence="8" id="KW-0963">Cytoplasm</keyword>
<comment type="function">
    <text evidence="8">Transfers the 4'-phosphopantetheine moiety from coenzyme A to a Ser of acyl-carrier-protein.</text>
</comment>
<feature type="domain" description="4'-phosphopantetheinyl transferase" evidence="9">
    <location>
        <begin position="3"/>
        <end position="104"/>
    </location>
</feature>
<evidence type="ECO:0000256" key="3">
    <source>
        <dbReference type="ARBA" id="ARBA00022723"/>
    </source>
</evidence>
<evidence type="ECO:0000313" key="11">
    <source>
        <dbReference type="Proteomes" id="UP000886758"/>
    </source>
</evidence>
<dbReference type="EC" id="2.7.8.7" evidence="8"/>
<dbReference type="InterPro" id="IPR004568">
    <property type="entry name" value="Ppantetheine-prot_Trfase_dom"/>
</dbReference>
<protein>
    <recommendedName>
        <fullName evidence="8">Holo-[acyl-carrier-protein] synthase</fullName>
        <shortName evidence="8">Holo-ACP synthase</shortName>
        <ecNumber evidence="8">2.7.8.7</ecNumber>
    </recommendedName>
    <alternativeName>
        <fullName evidence="8">4'-phosphopantetheinyl transferase AcpS</fullName>
    </alternativeName>
</protein>
<dbReference type="GO" id="GO:0005737">
    <property type="term" value="C:cytoplasm"/>
    <property type="evidence" value="ECO:0007669"/>
    <property type="project" value="UniProtKB-SubCell"/>
</dbReference>
<dbReference type="SUPFAM" id="SSF56214">
    <property type="entry name" value="4'-phosphopantetheinyl transferase"/>
    <property type="match status" value="1"/>
</dbReference>
<comment type="catalytic activity">
    <reaction evidence="8">
        <text>apo-[ACP] + CoA = holo-[ACP] + adenosine 3',5'-bisphosphate + H(+)</text>
        <dbReference type="Rhea" id="RHEA:12068"/>
        <dbReference type="Rhea" id="RHEA-COMP:9685"/>
        <dbReference type="Rhea" id="RHEA-COMP:9690"/>
        <dbReference type="ChEBI" id="CHEBI:15378"/>
        <dbReference type="ChEBI" id="CHEBI:29999"/>
        <dbReference type="ChEBI" id="CHEBI:57287"/>
        <dbReference type="ChEBI" id="CHEBI:58343"/>
        <dbReference type="ChEBI" id="CHEBI:64479"/>
        <dbReference type="EC" id="2.7.8.7"/>
    </reaction>
</comment>
<evidence type="ECO:0000256" key="4">
    <source>
        <dbReference type="ARBA" id="ARBA00022832"/>
    </source>
</evidence>
<evidence type="ECO:0000256" key="8">
    <source>
        <dbReference type="HAMAP-Rule" id="MF_00101"/>
    </source>
</evidence>
<dbReference type="InterPro" id="IPR002582">
    <property type="entry name" value="ACPS"/>
</dbReference>
<feature type="binding site" evidence="8">
    <location>
        <position position="54"/>
    </location>
    <ligand>
        <name>Mg(2+)</name>
        <dbReference type="ChEBI" id="CHEBI:18420"/>
    </ligand>
</feature>
<dbReference type="AlphaFoldDB" id="A0A9D1KIK8"/>
<keyword evidence="7 8" id="KW-0275">Fatty acid biosynthesis</keyword>
<keyword evidence="6 8" id="KW-0443">Lipid metabolism</keyword>
<evidence type="ECO:0000256" key="5">
    <source>
        <dbReference type="ARBA" id="ARBA00022842"/>
    </source>
</evidence>
<organism evidence="10 11">
    <name type="scientific">Candidatus Pelethenecus faecipullorum</name>
    <dbReference type="NCBI Taxonomy" id="2840900"/>
    <lineage>
        <taxon>Bacteria</taxon>
        <taxon>Bacillati</taxon>
        <taxon>Mycoplasmatota</taxon>
        <taxon>Mollicutes</taxon>
        <taxon>Candidatus Pelethenecus</taxon>
    </lineage>
</organism>
<reference evidence="10" key="1">
    <citation type="submission" date="2020-10" db="EMBL/GenBank/DDBJ databases">
        <authorList>
            <person name="Gilroy R."/>
        </authorList>
    </citation>
    <scope>NUCLEOTIDE SEQUENCE</scope>
    <source>
        <strain evidence="10">ChiW17-6978</strain>
    </source>
</reference>
<comment type="cofactor">
    <cofactor evidence="8">
        <name>Mg(2+)</name>
        <dbReference type="ChEBI" id="CHEBI:18420"/>
    </cofactor>
</comment>
<accession>A0A9D1KIK8</accession>
<proteinExistence type="inferred from homology"/>
<feature type="binding site" evidence="8">
    <location>
        <position position="6"/>
    </location>
    <ligand>
        <name>Mg(2+)</name>
        <dbReference type="ChEBI" id="CHEBI:18420"/>
    </ligand>
</feature>
<keyword evidence="3 8" id="KW-0479">Metal-binding</keyword>
<reference evidence="10" key="2">
    <citation type="journal article" date="2021" name="PeerJ">
        <title>Extensive microbial diversity within the chicken gut microbiome revealed by metagenomics and culture.</title>
        <authorList>
            <person name="Gilroy R."/>
            <person name="Ravi A."/>
            <person name="Getino M."/>
            <person name="Pursley I."/>
            <person name="Horton D.L."/>
            <person name="Alikhan N.F."/>
            <person name="Baker D."/>
            <person name="Gharbi K."/>
            <person name="Hall N."/>
            <person name="Watson M."/>
            <person name="Adriaenssens E.M."/>
            <person name="Foster-Nyarko E."/>
            <person name="Jarju S."/>
            <person name="Secka A."/>
            <person name="Antonio M."/>
            <person name="Oren A."/>
            <person name="Chaudhuri R.R."/>
            <person name="La Ragione R."/>
            <person name="Hildebrand F."/>
            <person name="Pallen M.J."/>
        </authorList>
    </citation>
    <scope>NUCLEOTIDE SEQUENCE</scope>
    <source>
        <strain evidence="10">ChiW17-6978</strain>
    </source>
</reference>
<evidence type="ECO:0000256" key="7">
    <source>
        <dbReference type="ARBA" id="ARBA00023160"/>
    </source>
</evidence>
<dbReference type="Pfam" id="PF01648">
    <property type="entry name" value="ACPS"/>
    <property type="match status" value="1"/>
</dbReference>
<dbReference type="GO" id="GO:0000287">
    <property type="term" value="F:magnesium ion binding"/>
    <property type="evidence" value="ECO:0007669"/>
    <property type="project" value="UniProtKB-UniRule"/>
</dbReference>
<name>A0A9D1KIK8_9MOLU</name>
<dbReference type="Proteomes" id="UP000886758">
    <property type="component" value="Unassembled WGS sequence"/>
</dbReference>
<dbReference type="HAMAP" id="MF_00101">
    <property type="entry name" value="AcpS"/>
    <property type="match status" value="1"/>
</dbReference>
<dbReference type="GO" id="GO:0006633">
    <property type="term" value="P:fatty acid biosynthetic process"/>
    <property type="evidence" value="ECO:0007669"/>
    <property type="project" value="UniProtKB-UniRule"/>
</dbReference>
<dbReference type="InterPro" id="IPR008278">
    <property type="entry name" value="4-PPantetheinyl_Trfase_dom"/>
</dbReference>
<keyword evidence="4 8" id="KW-0276">Fatty acid metabolism</keyword>
<comment type="caution">
    <text evidence="10">The sequence shown here is derived from an EMBL/GenBank/DDBJ whole genome shotgun (WGS) entry which is preliminary data.</text>
</comment>
<evidence type="ECO:0000313" key="10">
    <source>
        <dbReference type="EMBL" id="HIT50435.1"/>
    </source>
</evidence>
<comment type="similarity">
    <text evidence="8">Belongs to the P-Pant transferase superfamily. AcpS family.</text>
</comment>
<dbReference type="InterPro" id="IPR037143">
    <property type="entry name" value="4-PPantetheinyl_Trfase_dom_sf"/>
</dbReference>
<sequence>MEIGIDLVEHQDSRFEEERFIRYVLSPKEQAVLETITSAKRRIEYVASRFAAKEAVIKCLKKKISFQKITVLNDKNGAPFLQVESSETELRLSITHTVNYSVAVVISLP</sequence>
<evidence type="ECO:0000256" key="2">
    <source>
        <dbReference type="ARBA" id="ARBA00022679"/>
    </source>
</evidence>
<evidence type="ECO:0000259" key="9">
    <source>
        <dbReference type="Pfam" id="PF01648"/>
    </source>
</evidence>
<keyword evidence="5 8" id="KW-0460">Magnesium</keyword>
<evidence type="ECO:0000256" key="1">
    <source>
        <dbReference type="ARBA" id="ARBA00022516"/>
    </source>
</evidence>
<gene>
    <name evidence="8" type="primary">acpS</name>
    <name evidence="10" type="ORF">IAD46_05350</name>
</gene>
<comment type="subcellular location">
    <subcellularLocation>
        <location evidence="8">Cytoplasm</location>
    </subcellularLocation>
</comment>